<dbReference type="Proteomes" id="UP000485569">
    <property type="component" value="Unassembled WGS sequence"/>
</dbReference>
<dbReference type="GO" id="GO:0005524">
    <property type="term" value="F:ATP binding"/>
    <property type="evidence" value="ECO:0007669"/>
    <property type="project" value="UniProtKB-KW"/>
</dbReference>
<proteinExistence type="predicted"/>
<evidence type="ECO:0000256" key="1">
    <source>
        <dbReference type="ARBA" id="ARBA00022679"/>
    </source>
</evidence>
<sequence length="295" mass="33310">MKRAWCPGSMGELVQGTWEGKEVLISLTIDRFSEIEVDLVERVDPKSREHMQELWKSKRAMELILQEWGLSRIAEKIVFRRCHSIPEGKGYASSTADIAALIAALALLVERDLYEEDIARIALKIEPSDGIFFSKMCIFDHLDGSILVRFPVPRYLGVVGVELPGVLDTLSVDRRRMRAQWEKYQKDLSEAFGCAQRGLEENDLSLLGRAATLSSWIAQSFFPEPIYEKLIEICSSIGGLGINRAHTGKAFGILFDTRVYPPKKMLQRAKEALRNEKADVFYNKVISGGARVMNL</sequence>
<comment type="caution">
    <text evidence="6">The sequence shown here is derived from an EMBL/GenBank/DDBJ whole genome shotgun (WGS) entry which is preliminary data.</text>
</comment>
<dbReference type="AlphaFoldDB" id="A0A1V5T2S8"/>
<dbReference type="InterPro" id="IPR014721">
    <property type="entry name" value="Ribsml_uS5_D2-typ_fold_subgr"/>
</dbReference>
<gene>
    <name evidence="6" type="primary">pduX</name>
    <name evidence="6" type="ORF">BWY41_00412</name>
</gene>
<keyword evidence="1 6" id="KW-0808">Transferase</keyword>
<dbReference type="EMBL" id="MWBQ01000025">
    <property type="protein sequence ID" value="OQA61018.1"/>
    <property type="molecule type" value="Genomic_DNA"/>
</dbReference>
<dbReference type="PANTHER" id="PTHR43527:SF1">
    <property type="entry name" value="L-THREONINE KINASE"/>
    <property type="match status" value="1"/>
</dbReference>
<dbReference type="SUPFAM" id="SSF54211">
    <property type="entry name" value="Ribosomal protein S5 domain 2-like"/>
    <property type="match status" value="1"/>
</dbReference>
<evidence type="ECO:0000259" key="5">
    <source>
        <dbReference type="Pfam" id="PF00288"/>
    </source>
</evidence>
<dbReference type="InterPro" id="IPR012363">
    <property type="entry name" value="PduX"/>
</dbReference>
<evidence type="ECO:0000256" key="2">
    <source>
        <dbReference type="ARBA" id="ARBA00022741"/>
    </source>
</evidence>
<dbReference type="Gene3D" id="3.30.230.10">
    <property type="match status" value="1"/>
</dbReference>
<dbReference type="InterPro" id="IPR020568">
    <property type="entry name" value="Ribosomal_Su5_D2-typ_SF"/>
</dbReference>
<dbReference type="InterPro" id="IPR006204">
    <property type="entry name" value="GHMP_kinase_N_dom"/>
</dbReference>
<accession>A0A1V5T2S8</accession>
<dbReference type="GO" id="GO:0016301">
    <property type="term" value="F:kinase activity"/>
    <property type="evidence" value="ECO:0007669"/>
    <property type="project" value="UniProtKB-KW"/>
</dbReference>
<organism evidence="6">
    <name type="scientific">Candidatus Atribacter allofermentans</name>
    <dbReference type="NCBI Taxonomy" id="1852833"/>
    <lineage>
        <taxon>Bacteria</taxon>
        <taxon>Pseudomonadati</taxon>
        <taxon>Atribacterota</taxon>
        <taxon>Atribacteria</taxon>
        <taxon>Atribacterales</taxon>
        <taxon>Atribacteraceae</taxon>
        <taxon>Atribacter</taxon>
    </lineage>
</organism>
<protein>
    <submittedName>
        <fullName evidence="6">L-threonine kinase</fullName>
        <ecNumber evidence="6">2.7.1.177</ecNumber>
    </submittedName>
</protein>
<evidence type="ECO:0000313" key="6">
    <source>
        <dbReference type="EMBL" id="OQA61018.1"/>
    </source>
</evidence>
<evidence type="ECO:0000256" key="4">
    <source>
        <dbReference type="ARBA" id="ARBA00022840"/>
    </source>
</evidence>
<evidence type="ECO:0000256" key="3">
    <source>
        <dbReference type="ARBA" id="ARBA00022777"/>
    </source>
</evidence>
<name>A0A1V5T2S8_9BACT</name>
<feature type="domain" description="GHMP kinase N-terminal" evidence="5">
    <location>
        <begin position="58"/>
        <end position="127"/>
    </location>
</feature>
<dbReference type="EC" id="2.7.1.177" evidence="6"/>
<dbReference type="PANTHER" id="PTHR43527">
    <property type="entry name" value="4-DIPHOSPHOCYTIDYL-2-C-METHYL-D-ERYTHRITOL KINASE, CHLOROPLASTIC"/>
    <property type="match status" value="1"/>
</dbReference>
<dbReference type="PIRSF" id="PIRSF033887">
    <property type="entry name" value="PduX"/>
    <property type="match status" value="1"/>
</dbReference>
<keyword evidence="4" id="KW-0067">ATP-binding</keyword>
<keyword evidence="2" id="KW-0547">Nucleotide-binding</keyword>
<reference evidence="6" key="1">
    <citation type="submission" date="2017-02" db="EMBL/GenBank/DDBJ databases">
        <title>Delving into the versatile metabolic prowess of the omnipresent phylum Bacteroidetes.</title>
        <authorList>
            <person name="Nobu M.K."/>
            <person name="Mei R."/>
            <person name="Narihiro T."/>
            <person name="Kuroda K."/>
            <person name="Liu W.-T."/>
        </authorList>
    </citation>
    <scope>NUCLEOTIDE SEQUENCE</scope>
    <source>
        <strain evidence="6">ADurb.Bin276</strain>
    </source>
</reference>
<dbReference type="Pfam" id="PF00288">
    <property type="entry name" value="GHMP_kinases_N"/>
    <property type="match status" value="1"/>
</dbReference>
<keyword evidence="3 6" id="KW-0418">Kinase</keyword>